<sequence>MDVESVTSAIHSRIEALRSLKATLVKQAADAVKSCCPPPDAAPTRRGDQDARQQQRRARPRGASDERADPSHTPDGAGAGRGAGAQLPVEGFGKVWEVLSKPVRCGDGDAAEPAGPAPRASLLDAAALEAYKQHAAAHAALLPPAAARHAEELPTLVARALPAGWGMFGRGLDESLDAASAAAAEPLPSPQAGAEHHAAPPRALLRSQHERLHLLLAGALPACRAAAAAAGDGEGVAAGEGAGAAPSLVLLPLAEEEEADADPPDVDLPSYLSRLTLHHPGPRPKPAPALVSSKAEIRGGGGAAPATLRGQPSRLDGRGAAASDTRELLAADGFGAAQGPAAAGIGAAAGGPMAAPGAASVDPAGAAPPMQHADPWRAVGAAGGAAGSAAAAAAECLEALLGLGGADEGGGCSLEIEDDEGALRGADVMSQGADVSPPQQQQQQQRQQQQRQQQQQQQQRASHGEREAVAPSPAVGGSADDIATEADRGEGVSPRVGAEAAAAGGDAYALLAATGRYDAPMPMLAAEPPATNSSVAAADAGGVPEAPEAADQIMDWDAPEEIELEEHAWRLAAASRPAWKPVARAEVLLVPQHQAPQRLPPQVRAPRSAHS</sequence>
<dbReference type="KEGG" id="mng:MNEG_5206"/>
<proteinExistence type="predicted"/>
<name>A0A0D2NB89_9CHLO</name>
<keyword evidence="3" id="KW-1185">Reference proteome</keyword>
<accession>A0A0D2NB89</accession>
<feature type="region of interest" description="Disordered" evidence="1">
    <location>
        <begin position="348"/>
        <end position="372"/>
    </location>
</feature>
<feature type="region of interest" description="Disordered" evidence="1">
    <location>
        <begin position="591"/>
        <end position="611"/>
    </location>
</feature>
<dbReference type="GeneID" id="25738083"/>
<feature type="compositionally biased region" description="Low complexity" evidence="1">
    <location>
        <begin position="348"/>
        <end position="359"/>
    </location>
</feature>
<feature type="region of interest" description="Disordered" evidence="1">
    <location>
        <begin position="179"/>
        <end position="200"/>
    </location>
</feature>
<feature type="compositionally biased region" description="Basic and acidic residues" evidence="1">
    <location>
        <begin position="43"/>
        <end position="53"/>
    </location>
</feature>
<evidence type="ECO:0000256" key="1">
    <source>
        <dbReference type="SAM" id="MobiDB-lite"/>
    </source>
</evidence>
<feature type="region of interest" description="Disordered" evidence="1">
    <location>
        <begin position="257"/>
        <end position="322"/>
    </location>
</feature>
<dbReference type="AlphaFoldDB" id="A0A0D2NB89"/>
<reference evidence="2 3" key="1">
    <citation type="journal article" date="2013" name="BMC Genomics">
        <title>Reconstruction of the lipid metabolism for the microalga Monoraphidium neglectum from its genome sequence reveals characteristics suitable for biofuel production.</title>
        <authorList>
            <person name="Bogen C."/>
            <person name="Al-Dilaimi A."/>
            <person name="Albersmeier A."/>
            <person name="Wichmann J."/>
            <person name="Grundmann M."/>
            <person name="Rupp O."/>
            <person name="Lauersen K.J."/>
            <person name="Blifernez-Klassen O."/>
            <person name="Kalinowski J."/>
            <person name="Goesmann A."/>
            <person name="Mussgnug J.H."/>
            <person name="Kruse O."/>
        </authorList>
    </citation>
    <scope>NUCLEOTIDE SEQUENCE [LARGE SCALE GENOMIC DNA]</scope>
    <source>
        <strain evidence="2 3">SAG 48.87</strain>
    </source>
</reference>
<dbReference type="Proteomes" id="UP000054498">
    <property type="component" value="Unassembled WGS sequence"/>
</dbReference>
<feature type="region of interest" description="Disordered" evidence="1">
    <location>
        <begin position="530"/>
        <end position="549"/>
    </location>
</feature>
<feature type="compositionally biased region" description="Basic and acidic residues" evidence="1">
    <location>
        <begin position="62"/>
        <end position="72"/>
    </location>
</feature>
<protein>
    <submittedName>
        <fullName evidence="2">Uncharacterized protein</fullName>
    </submittedName>
</protein>
<organism evidence="2 3">
    <name type="scientific">Monoraphidium neglectum</name>
    <dbReference type="NCBI Taxonomy" id="145388"/>
    <lineage>
        <taxon>Eukaryota</taxon>
        <taxon>Viridiplantae</taxon>
        <taxon>Chlorophyta</taxon>
        <taxon>core chlorophytes</taxon>
        <taxon>Chlorophyceae</taxon>
        <taxon>CS clade</taxon>
        <taxon>Sphaeropleales</taxon>
        <taxon>Selenastraceae</taxon>
        <taxon>Monoraphidium</taxon>
    </lineage>
</organism>
<feature type="region of interest" description="Disordered" evidence="1">
    <location>
        <begin position="430"/>
        <end position="501"/>
    </location>
</feature>
<evidence type="ECO:0000313" key="2">
    <source>
        <dbReference type="EMBL" id="KIZ02756.1"/>
    </source>
</evidence>
<feature type="region of interest" description="Disordered" evidence="1">
    <location>
        <begin position="31"/>
        <end position="86"/>
    </location>
</feature>
<evidence type="ECO:0000313" key="3">
    <source>
        <dbReference type="Proteomes" id="UP000054498"/>
    </source>
</evidence>
<dbReference type="EMBL" id="KK100982">
    <property type="protein sequence ID" value="KIZ02756.1"/>
    <property type="molecule type" value="Genomic_DNA"/>
</dbReference>
<dbReference type="RefSeq" id="XP_013901775.1">
    <property type="nucleotide sequence ID" value="XM_014046321.1"/>
</dbReference>
<gene>
    <name evidence="2" type="ORF">MNEG_5206</name>
</gene>
<feature type="compositionally biased region" description="Low complexity" evidence="1">
    <location>
        <begin position="439"/>
        <end position="460"/>
    </location>
</feature>